<name>A0ABN3J4G9_9ACTN</name>
<protein>
    <recommendedName>
        <fullName evidence="3">MFS transporter</fullName>
    </recommendedName>
</protein>
<evidence type="ECO:0008006" key="3">
    <source>
        <dbReference type="Google" id="ProtNLM"/>
    </source>
</evidence>
<organism evidence="1 2">
    <name type="scientific">Streptomyces coeruleofuscus</name>
    <dbReference type="NCBI Taxonomy" id="66879"/>
    <lineage>
        <taxon>Bacteria</taxon>
        <taxon>Bacillati</taxon>
        <taxon>Actinomycetota</taxon>
        <taxon>Actinomycetes</taxon>
        <taxon>Kitasatosporales</taxon>
        <taxon>Streptomycetaceae</taxon>
        <taxon>Streptomyces</taxon>
    </lineage>
</organism>
<sequence length="52" mass="4897">MVGTGVGAVLGARARRTGEGAVPVRVAPGGGRVVAVGAAQLVLGPVFGRGDG</sequence>
<proteinExistence type="predicted"/>
<evidence type="ECO:0000313" key="1">
    <source>
        <dbReference type="EMBL" id="GAA2422064.1"/>
    </source>
</evidence>
<dbReference type="EMBL" id="BAAASE010000013">
    <property type="protein sequence ID" value="GAA2422064.1"/>
    <property type="molecule type" value="Genomic_DNA"/>
</dbReference>
<reference evidence="1 2" key="1">
    <citation type="journal article" date="2019" name="Int. J. Syst. Evol. Microbiol.">
        <title>The Global Catalogue of Microorganisms (GCM) 10K type strain sequencing project: providing services to taxonomists for standard genome sequencing and annotation.</title>
        <authorList>
            <consortium name="The Broad Institute Genomics Platform"/>
            <consortium name="The Broad Institute Genome Sequencing Center for Infectious Disease"/>
            <person name="Wu L."/>
            <person name="Ma J."/>
        </authorList>
    </citation>
    <scope>NUCLEOTIDE SEQUENCE [LARGE SCALE GENOMIC DNA]</scope>
    <source>
        <strain evidence="1 2">JCM 4358</strain>
    </source>
</reference>
<evidence type="ECO:0000313" key="2">
    <source>
        <dbReference type="Proteomes" id="UP001499986"/>
    </source>
</evidence>
<comment type="caution">
    <text evidence="1">The sequence shown here is derived from an EMBL/GenBank/DDBJ whole genome shotgun (WGS) entry which is preliminary data.</text>
</comment>
<keyword evidence="2" id="KW-1185">Reference proteome</keyword>
<gene>
    <name evidence="1" type="ORF">GCM10010255_73750</name>
</gene>
<dbReference type="Proteomes" id="UP001499986">
    <property type="component" value="Unassembled WGS sequence"/>
</dbReference>
<accession>A0ABN3J4G9</accession>